<evidence type="ECO:0000313" key="12">
    <source>
        <dbReference type="EMBL" id="KAK8728417.1"/>
    </source>
</evidence>
<dbReference type="Pfam" id="PF13832">
    <property type="entry name" value="zf-HC5HC2H_2"/>
    <property type="match status" value="1"/>
</dbReference>
<feature type="compositionally biased region" description="Pro residues" evidence="9">
    <location>
        <begin position="2959"/>
        <end position="2969"/>
    </location>
</feature>
<feature type="compositionally biased region" description="Basic and acidic residues" evidence="9">
    <location>
        <begin position="560"/>
        <end position="578"/>
    </location>
</feature>
<feature type="region of interest" description="Disordered" evidence="9">
    <location>
        <begin position="2562"/>
        <end position="2585"/>
    </location>
</feature>
<evidence type="ECO:0000256" key="9">
    <source>
        <dbReference type="SAM" id="MobiDB-lite"/>
    </source>
</evidence>
<feature type="compositionally biased region" description="Basic and acidic residues" evidence="9">
    <location>
        <begin position="2857"/>
        <end position="2874"/>
    </location>
</feature>
<dbReference type="GO" id="GO:0006357">
    <property type="term" value="P:regulation of transcription by RNA polymerase II"/>
    <property type="evidence" value="ECO:0007669"/>
    <property type="project" value="TreeGrafter"/>
</dbReference>
<dbReference type="FunFam" id="3.30.40.10:FF:000030">
    <property type="entry name" value="Protein Jade-1 isoform 1"/>
    <property type="match status" value="1"/>
</dbReference>
<evidence type="ECO:0000259" key="10">
    <source>
        <dbReference type="PROSITE" id="PS50016"/>
    </source>
</evidence>
<feature type="compositionally biased region" description="Basic and acidic residues" evidence="9">
    <location>
        <begin position="2269"/>
        <end position="2279"/>
    </location>
</feature>
<dbReference type="PANTHER" id="PTHR13793">
    <property type="entry name" value="PHD FINGER PROTEINS"/>
    <property type="match status" value="1"/>
</dbReference>
<dbReference type="CDD" id="cd15671">
    <property type="entry name" value="ePHD_JADE"/>
    <property type="match status" value="1"/>
</dbReference>
<dbReference type="InterPro" id="IPR019786">
    <property type="entry name" value="Zinc_finger_PHD-type_CS"/>
</dbReference>
<feature type="compositionally biased region" description="Polar residues" evidence="9">
    <location>
        <begin position="1856"/>
        <end position="1868"/>
    </location>
</feature>
<dbReference type="InterPro" id="IPR011011">
    <property type="entry name" value="Znf_FYVE_PHD"/>
</dbReference>
<feature type="compositionally biased region" description="Polar residues" evidence="9">
    <location>
        <begin position="2974"/>
        <end position="2987"/>
    </location>
</feature>
<evidence type="ECO:0000256" key="4">
    <source>
        <dbReference type="ARBA" id="ARBA00022833"/>
    </source>
</evidence>
<feature type="compositionally biased region" description="Basic and acidic residues" evidence="9">
    <location>
        <begin position="933"/>
        <end position="956"/>
    </location>
</feature>
<feature type="compositionally biased region" description="Polar residues" evidence="9">
    <location>
        <begin position="1154"/>
        <end position="1167"/>
    </location>
</feature>
<feature type="compositionally biased region" description="Basic and acidic residues" evidence="9">
    <location>
        <begin position="1301"/>
        <end position="1327"/>
    </location>
</feature>
<feature type="compositionally biased region" description="Low complexity" evidence="9">
    <location>
        <begin position="2846"/>
        <end position="2856"/>
    </location>
</feature>
<feature type="region of interest" description="Disordered" evidence="9">
    <location>
        <begin position="2602"/>
        <end position="2759"/>
    </location>
</feature>
<feature type="region of interest" description="Disordered" evidence="9">
    <location>
        <begin position="2843"/>
        <end position="3013"/>
    </location>
</feature>
<feature type="compositionally biased region" description="Basic and acidic residues" evidence="9">
    <location>
        <begin position="1216"/>
        <end position="1245"/>
    </location>
</feature>
<feature type="compositionally biased region" description="Acidic residues" evidence="9">
    <location>
        <begin position="221"/>
        <end position="230"/>
    </location>
</feature>
<feature type="region of interest" description="Disordered" evidence="9">
    <location>
        <begin position="982"/>
        <end position="1340"/>
    </location>
</feature>
<feature type="compositionally biased region" description="Polar residues" evidence="9">
    <location>
        <begin position="2077"/>
        <end position="2088"/>
    </location>
</feature>
<dbReference type="Proteomes" id="UP001445076">
    <property type="component" value="Unassembled WGS sequence"/>
</dbReference>
<evidence type="ECO:0000256" key="7">
    <source>
        <dbReference type="ARBA" id="ARBA00068706"/>
    </source>
</evidence>
<feature type="compositionally biased region" description="Low complexity" evidence="9">
    <location>
        <begin position="634"/>
        <end position="649"/>
    </location>
</feature>
<feature type="compositionally biased region" description="Low complexity" evidence="9">
    <location>
        <begin position="463"/>
        <end position="478"/>
    </location>
</feature>
<feature type="compositionally biased region" description="Basic residues" evidence="9">
    <location>
        <begin position="621"/>
        <end position="631"/>
    </location>
</feature>
<accession>A0AAW0WAZ0</accession>
<feature type="compositionally biased region" description="Basic residues" evidence="9">
    <location>
        <begin position="798"/>
        <end position="810"/>
    </location>
</feature>
<comment type="similarity">
    <text evidence="5">Belongs to the JADE family.</text>
</comment>
<dbReference type="PROSITE" id="PS01359">
    <property type="entry name" value="ZF_PHD_1"/>
    <property type="match status" value="1"/>
</dbReference>
<gene>
    <name evidence="12" type="ORF">OTU49_009286</name>
</gene>
<dbReference type="PROSITE" id="PS50016">
    <property type="entry name" value="ZF_PHD_2"/>
    <property type="match status" value="1"/>
</dbReference>
<feature type="region of interest" description="Disordered" evidence="9">
    <location>
        <begin position="2782"/>
        <end position="2808"/>
    </location>
</feature>
<feature type="region of interest" description="Disordered" evidence="9">
    <location>
        <begin position="218"/>
        <end position="243"/>
    </location>
</feature>
<feature type="compositionally biased region" description="Basic and acidic residues" evidence="9">
    <location>
        <begin position="782"/>
        <end position="797"/>
    </location>
</feature>
<evidence type="ECO:0000256" key="8">
    <source>
        <dbReference type="PROSITE-ProRule" id="PRU00146"/>
    </source>
</evidence>
<feature type="region of interest" description="Disordered" evidence="9">
    <location>
        <begin position="2267"/>
        <end position="2352"/>
    </location>
</feature>
<proteinExistence type="inferred from homology"/>
<keyword evidence="13" id="KW-1185">Reference proteome</keyword>
<dbReference type="InterPro" id="IPR019787">
    <property type="entry name" value="Znf_PHD-finger"/>
</dbReference>
<dbReference type="Gene3D" id="3.30.40.10">
    <property type="entry name" value="Zinc/RING finger domain, C3HC4 (zinc finger)"/>
    <property type="match status" value="2"/>
</dbReference>
<evidence type="ECO:0000256" key="6">
    <source>
        <dbReference type="ARBA" id="ARBA00055261"/>
    </source>
</evidence>
<dbReference type="EMBL" id="JARKIK010000072">
    <property type="protein sequence ID" value="KAK8728417.1"/>
    <property type="molecule type" value="Genomic_DNA"/>
</dbReference>
<dbReference type="InterPro" id="IPR034732">
    <property type="entry name" value="EPHD"/>
</dbReference>
<protein>
    <recommendedName>
        <fullName evidence="7">PHD finger protein rhinoceros</fullName>
    </recommendedName>
</protein>
<keyword evidence="3 8" id="KW-0863">Zinc-finger</keyword>
<evidence type="ECO:0000259" key="11">
    <source>
        <dbReference type="PROSITE" id="PS51805"/>
    </source>
</evidence>
<feature type="compositionally biased region" description="Basic and acidic residues" evidence="9">
    <location>
        <begin position="813"/>
        <end position="826"/>
    </location>
</feature>
<feature type="compositionally biased region" description="Polar residues" evidence="9">
    <location>
        <begin position="2028"/>
        <end position="2040"/>
    </location>
</feature>
<dbReference type="SUPFAM" id="SSF57903">
    <property type="entry name" value="FYVE/PHD zinc finger"/>
    <property type="match status" value="1"/>
</dbReference>
<comment type="function">
    <text evidence="6">May function as a negative regulator of the EGFR/Ras/MAPK signaling pathway during eye development.</text>
</comment>
<comment type="caution">
    <text evidence="12">The sequence shown here is derived from an EMBL/GenBank/DDBJ whole genome shotgun (WGS) entry which is preliminary data.</text>
</comment>
<evidence type="ECO:0000256" key="3">
    <source>
        <dbReference type="ARBA" id="ARBA00022771"/>
    </source>
</evidence>
<feature type="region of interest" description="Disordered" evidence="9">
    <location>
        <begin position="2368"/>
        <end position="2483"/>
    </location>
</feature>
<keyword evidence="4" id="KW-0862">Zinc</keyword>
<feature type="compositionally biased region" description="Pro residues" evidence="9">
    <location>
        <begin position="2936"/>
        <end position="2949"/>
    </location>
</feature>
<evidence type="ECO:0000256" key="2">
    <source>
        <dbReference type="ARBA" id="ARBA00022737"/>
    </source>
</evidence>
<dbReference type="SMART" id="SM00249">
    <property type="entry name" value="PHD"/>
    <property type="match status" value="2"/>
</dbReference>
<dbReference type="GO" id="GO:0008270">
    <property type="term" value="F:zinc ion binding"/>
    <property type="evidence" value="ECO:0007669"/>
    <property type="project" value="UniProtKB-KW"/>
</dbReference>
<feature type="compositionally biased region" description="Basic and acidic residues" evidence="9">
    <location>
        <begin position="1084"/>
        <end position="1102"/>
    </location>
</feature>
<organism evidence="12 13">
    <name type="scientific">Cherax quadricarinatus</name>
    <name type="common">Australian red claw crayfish</name>
    <dbReference type="NCBI Taxonomy" id="27406"/>
    <lineage>
        <taxon>Eukaryota</taxon>
        <taxon>Metazoa</taxon>
        <taxon>Ecdysozoa</taxon>
        <taxon>Arthropoda</taxon>
        <taxon>Crustacea</taxon>
        <taxon>Multicrustacea</taxon>
        <taxon>Malacostraca</taxon>
        <taxon>Eumalacostraca</taxon>
        <taxon>Eucarida</taxon>
        <taxon>Decapoda</taxon>
        <taxon>Pleocyemata</taxon>
        <taxon>Astacidea</taxon>
        <taxon>Parastacoidea</taxon>
        <taxon>Parastacidae</taxon>
        <taxon>Cherax</taxon>
    </lineage>
</organism>
<feature type="compositionally biased region" description="Basic residues" evidence="9">
    <location>
        <begin position="1022"/>
        <end position="1033"/>
    </location>
</feature>
<feature type="compositionally biased region" description="Low complexity" evidence="9">
    <location>
        <begin position="1892"/>
        <end position="1908"/>
    </location>
</feature>
<feature type="compositionally biased region" description="Polar residues" evidence="9">
    <location>
        <begin position="2103"/>
        <end position="2133"/>
    </location>
</feature>
<feature type="compositionally biased region" description="Polar residues" evidence="9">
    <location>
        <begin position="1811"/>
        <end position="1825"/>
    </location>
</feature>
<feature type="compositionally biased region" description="Basic and acidic residues" evidence="9">
    <location>
        <begin position="2891"/>
        <end position="2901"/>
    </location>
</feature>
<feature type="compositionally biased region" description="Low complexity" evidence="9">
    <location>
        <begin position="1826"/>
        <end position="1840"/>
    </location>
</feature>
<feature type="compositionally biased region" description="Acidic residues" evidence="9">
    <location>
        <begin position="1175"/>
        <end position="1184"/>
    </location>
</feature>
<feature type="region of interest" description="Disordered" evidence="9">
    <location>
        <begin position="916"/>
        <end position="956"/>
    </location>
</feature>
<feature type="region of interest" description="Disordered" evidence="9">
    <location>
        <begin position="1356"/>
        <end position="1392"/>
    </location>
</feature>
<feature type="domain" description="PHD-type" evidence="11">
    <location>
        <begin position="95"/>
        <end position="212"/>
    </location>
</feature>
<dbReference type="CDD" id="cd15573">
    <property type="entry name" value="PHD_JADE"/>
    <property type="match status" value="1"/>
</dbReference>
<evidence type="ECO:0000256" key="5">
    <source>
        <dbReference type="ARBA" id="ARBA00038371"/>
    </source>
</evidence>
<sequence length="3094" mass="341761">MGAAPVPSLIFEMIIEHLEETCWENIHKLLKTEESLSIEFDEDVICDVCRSPDSEEGNEMVFCDSCNICVHQACYGITAIPSGSWLCRTCSLGIKPDCVLCPNKGGAMKSTKSGQKWAHVACALWIPEVSIGSVERMEPITKIPNIPQSRWALVCVLCRERRGACIQCSVKTCKTAYHVTCAFKHGLEMKAIIEDESADDGVKLRSYCEKHSVSSKKLGGEEAESEEGEEGAPKKKKDWTSEQKNQARAAKLRQIESEFFKHVDVLETSNFLDIDFETTETIFNYWKLKRRSSFNKPLLTPRSEEIDLLSHQQEHDIERMKMFVQLRQYLERVRNLCYMVNRRERLSRSFIKIREQTFSKQVSLLSSNNMTLTPQEIEAVMQANHGHSVYDQLYSHHTAPKHTQKQFEKIVACIAGTLIEKVKSKKPPRKKDVNGLIRPKKEKSDNPYKKLYVNGAEQRRSRSSSLCSTSDTDSSLASPKWILSPKGNPHSSVYTSSEEEMNKENHSIKLESVSSKSKLSFLESSEKEKPVMESGCVSSRGRVGRRRRGNGRANAIKSKSFRERTAASSDDKDTKDFDALISEKNIKSETNASSSKTIREHPSVETSEDEIETVSKPKPQPGKRRNKKKAPPKVDVSVSSEDEPSVTVTPCKEKKSNRKGKWGKSAVGIESTSASSPVCEPPKLELSDDDELGPPTYKLSSDEDNSEKSNDPTAVIADVFGVSDRTDSSSDNGRNKALSKGPKKRDKKSETIFSESDVNSDDENKESTIDSQNHATLKTKAAKKEFTPKIEAKAERMNKKKSDKGGRTVKKIASVEKSKSEPKPADEADAELASTKGSEVEATPGHLFVPQRKAAKKASELITSQNTTSTSATPAVAVVAPTPAETTVAEAKKVGAKQVKEVKEEAEDPEIIEERKVAEEKKVTPTKGRKGKVTKDKNDRTVDEVKTEAGEAPKKTLFEPPEILPYVPMRQAAKKAAENLKVGNSKGTAVSTCAEEPEVVPAPVIPPAKTKRISRQESKLSVRSKSKSPRAAKHLSPANVTDSESESEPESSSTTKKVPKDQKDVQKPSKSIFSDSEEESVALIRKEKLVKEKPDPVPEAPKETSNAEPFFRGDVFVREYQSSSDENEGERPSTPGKKAHLSPTLKLGDECQESSKSQPFHGSSNISGDLRVTSDSDEREDENQEPAVGTLRKAPDKKLKTSEGRPEHGFQPPITERSESRVSIETEDDSAKPAVRRETGLEPRLRQSGAQCRPRTPSGDVPMQDIRSNSHAPLGGPRRGREREPPSLPHSLGASPSKPSGKREVQPEESLKSGKKVTEGGIEEKSTSTKVITASEKKETVKEIEAVWEKKELLREKKESLREEEVPKDKGSPSRETEVVHKNKDVIERENEVAPVLKPTTLREIDSSESNDIIIEKEVQRERGIHSREKILSPREKVLASKERVLTREKVLPAREKVLPTREKVLSSREKILPSREKILPSREKSLPPKELLPPKEKVLPSREKVLPPRENVLLLRDTKDVSRDKVLHKDKETLPTERREIIREKELPKEKEVMRVLDISEDSLESQREQSHPLIQKLDTVIESEQTTEKDNIDKVEEIIPQKVEVVKESEPLRIESKNEEFSVREEEPVRTVAQAPAEPEVPVREKDSAIEQLNIPVAAEQQKKPGVFGYVDEEVKVERLADIVETSDTEPENKRVRIGDSDEDTVLVTVEKRVEQPKDSGYKSAITTPEPLDRVQPVCSEVVNVNSVNNFMPEESCLETIDANNKTPVVVPSPVEFKQSVNKFVSPARRKNLEDVIGEMKRQAEAQPEPSNSVPSSEGQNELSASPPHSQPNSSSFSVPPPESSVPSSQASSVETLTPKSSTSPAANFVEQWRGQWVKSPPPPDHKGDPSSGSHLPPHLPMPSLDLGLTPSMSMLELQRALYPDTQHQLFNPYDILNARSMLQSEAILSSRLRQMVEAGIPPQLFNPTLYLRQHSASEIAALSQQQYAQPSRENQIPDKPNVCSAQELARLPNLDNRPPTPEILPTNNKTNNLQAASGNKVGKPLTSPGLSCIMAAPPLPSPPTTGNKVVPGLTSPTTSRGQQLTAAREEPPSPVLPHNKSAQPQLSPSSIYNKSDTTVSLASQPQQTSVPLPEISPADHSVLMLRANRVPVESQVSPQSSKASQVAVSASVSSGDIVSGGNKCPRPLVSPNANSVLTTKKNVVPPVSNSVMTIAKSATTTTSLSLLNKSPLPVVMSPTSQRDPSPPHTIVEVPDSKIETITVDDSVIHQKEEPTQKRVPIYMQEPKPQKILEKKSRSRKLSPRWNKESPKTREKKSTKLNRASYNKGRGRNAGKGKGRGHSPRFNPISVPKELVGTVYDFDIDNEFDDDGPANNTLDDLRKSREKRQSVDTTPQQQSSTPTSIVEHKEQSPKKSSKKSKSSYKDKGAVKLNSDDDKVAKILEDYRNMQNSQLRRSVHSPTPPQGETIPDGPPKTPDRLENLPQFCAEYTANTETKITISNISEARESIQSSDLTVIQKAAGDHSKVSLTVPTSQIGIDERTNQLKLKIKGPYANSYSNSNTAAPPQEVVGAPTPTSTTSTLRRMRKKELIRQYCYQDQMPAEPPDSGPINSTPNPPPHVRTGITIPKAVASMTSIPTREDYKMYTQDDPPSTAAGGGRRKRPPRELRHLNVWAIREESGKRNSETTEVGDTSRKRPRGAKESKNLEEKDVSSAKPPPKLRISLGKKGSEVTTVTSDTKELAGKQRPPKKRLAEENPMVKIKSDNMKFREQIMADFDKPVKKGGLKSSDREKRAKKRKVYSGEIGHSTCAESKELDSSEKHDIKVITGDSTNAPKLVIRFGKGKSVNSSSVKSARSETNDSGSYKDERSEPDTVMPLSLKIRLSVPKPDSDSNKEESCVPKVPLKLKLSRRSDGYVASNTPRKPVPEVQDQGPGPPPPKPPDPFPEPQSEKNIPNTTPPSPPPPINPLIASGSQAESRLSQQENPKPLIPPSYDIYPHQGDTPTCNAPEQLNMGPLDYVLGGLGPPPRSDAPEEIFQRLEAQIAAASRSIPESGVQVDTLGSPRQQSGPPLPDVPSIHHTLYPYKEGSDCR</sequence>
<feature type="compositionally biased region" description="Basic and acidic residues" evidence="9">
    <location>
        <begin position="1193"/>
        <end position="1208"/>
    </location>
</feature>
<feature type="compositionally biased region" description="Basic and acidic residues" evidence="9">
    <location>
        <begin position="2381"/>
        <end position="2392"/>
    </location>
</feature>
<feature type="compositionally biased region" description="Basic residues" evidence="9">
    <location>
        <begin position="2331"/>
        <end position="2345"/>
    </location>
</feature>
<dbReference type="InterPro" id="IPR050701">
    <property type="entry name" value="Histone_Mod_Regulator"/>
</dbReference>
<feature type="compositionally biased region" description="Basic and acidic residues" evidence="9">
    <location>
        <begin position="1058"/>
        <end position="1067"/>
    </location>
</feature>
<feature type="compositionally biased region" description="Basic and acidic residues" evidence="9">
    <location>
        <begin position="2667"/>
        <end position="2715"/>
    </location>
</feature>
<feature type="region of interest" description="Disordered" evidence="9">
    <location>
        <begin position="1796"/>
        <end position="1908"/>
    </location>
</feature>
<reference evidence="12 13" key="1">
    <citation type="journal article" date="2024" name="BMC Genomics">
        <title>Genome assembly of redclaw crayfish (Cherax quadricarinatus) provides insights into its immune adaptation and hypoxia tolerance.</title>
        <authorList>
            <person name="Liu Z."/>
            <person name="Zheng J."/>
            <person name="Li H."/>
            <person name="Fang K."/>
            <person name="Wang S."/>
            <person name="He J."/>
            <person name="Zhou D."/>
            <person name="Weng S."/>
            <person name="Chi M."/>
            <person name="Gu Z."/>
            <person name="He J."/>
            <person name="Li F."/>
            <person name="Wang M."/>
        </authorList>
    </citation>
    <scope>NUCLEOTIDE SEQUENCE [LARGE SCALE GENOMIC DNA]</scope>
    <source>
        <strain evidence="12">ZL_2023a</strain>
    </source>
</reference>
<dbReference type="Pfam" id="PF13831">
    <property type="entry name" value="PHD_2"/>
    <property type="match status" value="1"/>
</dbReference>
<feature type="region of interest" description="Disordered" evidence="9">
    <location>
        <begin position="1478"/>
        <end position="1503"/>
    </location>
</feature>
<feature type="compositionally biased region" description="Basic and acidic residues" evidence="9">
    <location>
        <begin position="2425"/>
        <end position="2449"/>
    </location>
</feature>
<keyword evidence="1" id="KW-0479">Metal-binding</keyword>
<name>A0AAW0WAZ0_CHEQU</name>
<dbReference type="InterPro" id="IPR013083">
    <property type="entry name" value="Znf_RING/FYVE/PHD"/>
</dbReference>
<feature type="region of interest" description="Disordered" evidence="9">
    <location>
        <begin position="1619"/>
        <end position="1647"/>
    </location>
</feature>
<evidence type="ECO:0000313" key="13">
    <source>
        <dbReference type="Proteomes" id="UP001445076"/>
    </source>
</evidence>
<evidence type="ECO:0000256" key="1">
    <source>
        <dbReference type="ARBA" id="ARBA00022723"/>
    </source>
</evidence>
<feature type="compositionally biased region" description="Basic and acidic residues" evidence="9">
    <location>
        <begin position="1619"/>
        <end position="1631"/>
    </location>
</feature>
<dbReference type="PANTHER" id="PTHR13793:SF160">
    <property type="entry name" value="PHD FINGER PROTEIN RHINOCEROS"/>
    <property type="match status" value="1"/>
</dbReference>
<feature type="region of interest" description="Disordered" evidence="9">
    <location>
        <begin position="3050"/>
        <end position="3094"/>
    </location>
</feature>
<dbReference type="PROSITE" id="PS51805">
    <property type="entry name" value="EPHD"/>
    <property type="match status" value="1"/>
</dbReference>
<feature type="compositionally biased region" description="Basic and acidic residues" evidence="9">
    <location>
        <begin position="500"/>
        <end position="509"/>
    </location>
</feature>
<feature type="compositionally biased region" description="Basic and acidic residues" evidence="9">
    <location>
        <begin position="2308"/>
        <end position="2320"/>
    </location>
</feature>
<feature type="compositionally biased region" description="Low complexity" evidence="9">
    <location>
        <begin position="510"/>
        <end position="523"/>
    </location>
</feature>
<feature type="domain" description="PHD-type" evidence="10">
    <location>
        <begin position="43"/>
        <end position="93"/>
    </location>
</feature>
<keyword evidence="2" id="KW-0677">Repeat</keyword>
<feature type="region of interest" description="Disordered" evidence="9">
    <location>
        <begin position="2013"/>
        <end position="2046"/>
    </location>
</feature>
<feature type="region of interest" description="Disordered" evidence="9">
    <location>
        <begin position="2059"/>
        <end position="2137"/>
    </location>
</feature>
<dbReference type="FunFam" id="3.30.40.10:FF:000004">
    <property type="entry name" value="Jade family PHD finger 2"/>
    <property type="match status" value="1"/>
</dbReference>
<dbReference type="InterPro" id="IPR001965">
    <property type="entry name" value="Znf_PHD"/>
</dbReference>
<feature type="compositionally biased region" description="Low complexity" evidence="9">
    <location>
        <begin position="2393"/>
        <end position="2406"/>
    </location>
</feature>
<feature type="region of interest" description="Disordered" evidence="9">
    <location>
        <begin position="424"/>
        <end position="854"/>
    </location>
</feature>
<feature type="compositionally biased region" description="Basic and acidic residues" evidence="9">
    <location>
        <begin position="1796"/>
        <end position="1806"/>
    </location>
</feature>